<sequence length="174" mass="19610">MRNIWLGAIPALVMLGASPAHAAELTVNWDAPEDFTDVKPVNEGRKHFRERTLQTLETYLSELAATLPPQQKLSLTVTDLDLAGEVWPSSFVGLGNSSADVRLVKRLYIPKMTFRYTLVDETGALVKQADVRLKDMGFMDGVSSRIKEEPLGYEKHMIKEWFTEEFEPQLSAKL</sequence>
<evidence type="ECO:0000313" key="3">
    <source>
        <dbReference type="Proteomes" id="UP001142810"/>
    </source>
</evidence>
<dbReference type="EMBL" id="JAPFRD010000011">
    <property type="protein sequence ID" value="MCW8109387.1"/>
    <property type="molecule type" value="Genomic_DNA"/>
</dbReference>
<reference evidence="2" key="1">
    <citation type="submission" date="2022-11" db="EMBL/GenBank/DDBJ databases">
        <title>Alteromonas sp. nov., isolated from sea water of the Qingdao.</title>
        <authorList>
            <person name="Wang Q."/>
        </authorList>
    </citation>
    <scope>NUCLEOTIDE SEQUENCE</scope>
    <source>
        <strain evidence="2">ASW11-7</strain>
    </source>
</reference>
<feature type="chain" id="PRO_5045406702" evidence="1">
    <location>
        <begin position="23"/>
        <end position="174"/>
    </location>
</feature>
<keyword evidence="1" id="KW-0732">Signal</keyword>
<proteinExistence type="predicted"/>
<accession>A0ABT3P9E2</accession>
<dbReference type="RefSeq" id="WP_265618146.1">
    <property type="nucleotide sequence ID" value="NZ_JAPFRD010000011.1"/>
</dbReference>
<name>A0ABT3P9E2_9ALTE</name>
<keyword evidence="3" id="KW-1185">Reference proteome</keyword>
<evidence type="ECO:0000256" key="1">
    <source>
        <dbReference type="SAM" id="SignalP"/>
    </source>
</evidence>
<dbReference type="InterPro" id="IPR021557">
    <property type="entry name" value="DUF3016"/>
</dbReference>
<organism evidence="2 3">
    <name type="scientific">Alteromonas aquimaris</name>
    <dbReference type="NCBI Taxonomy" id="2998417"/>
    <lineage>
        <taxon>Bacteria</taxon>
        <taxon>Pseudomonadati</taxon>
        <taxon>Pseudomonadota</taxon>
        <taxon>Gammaproteobacteria</taxon>
        <taxon>Alteromonadales</taxon>
        <taxon>Alteromonadaceae</taxon>
        <taxon>Alteromonas/Salinimonas group</taxon>
        <taxon>Alteromonas</taxon>
    </lineage>
</organism>
<gene>
    <name evidence="2" type="ORF">OPS25_12830</name>
</gene>
<comment type="caution">
    <text evidence="2">The sequence shown here is derived from an EMBL/GenBank/DDBJ whole genome shotgun (WGS) entry which is preliminary data.</text>
</comment>
<dbReference type="Pfam" id="PF11454">
    <property type="entry name" value="DUF3016"/>
    <property type="match status" value="1"/>
</dbReference>
<evidence type="ECO:0000313" key="2">
    <source>
        <dbReference type="EMBL" id="MCW8109387.1"/>
    </source>
</evidence>
<feature type="signal peptide" evidence="1">
    <location>
        <begin position="1"/>
        <end position="22"/>
    </location>
</feature>
<dbReference type="Proteomes" id="UP001142810">
    <property type="component" value="Unassembled WGS sequence"/>
</dbReference>
<protein>
    <submittedName>
        <fullName evidence="2">DUF3016 domain-containing protein</fullName>
    </submittedName>
</protein>